<reference evidence="1 2" key="1">
    <citation type="journal article" date="2016" name="Nat. Commun.">
        <title>Thousands of microbial genomes shed light on interconnected biogeochemical processes in an aquifer system.</title>
        <authorList>
            <person name="Anantharaman K."/>
            <person name="Brown C.T."/>
            <person name="Hug L.A."/>
            <person name="Sharon I."/>
            <person name="Castelle C.J."/>
            <person name="Probst A.J."/>
            <person name="Thomas B.C."/>
            <person name="Singh A."/>
            <person name="Wilkins M.J."/>
            <person name="Karaoz U."/>
            <person name="Brodie E.L."/>
            <person name="Williams K.H."/>
            <person name="Hubbard S.S."/>
            <person name="Banfield J.F."/>
        </authorList>
    </citation>
    <scope>NUCLEOTIDE SEQUENCE [LARGE SCALE GENOMIC DNA]</scope>
</reference>
<proteinExistence type="predicted"/>
<gene>
    <name evidence="1" type="ORF">A3A08_01730</name>
</gene>
<evidence type="ECO:0008006" key="3">
    <source>
        <dbReference type="Google" id="ProtNLM"/>
    </source>
</evidence>
<name>A0A1G2EDM2_9BACT</name>
<comment type="caution">
    <text evidence="1">The sequence shown here is derived from an EMBL/GenBank/DDBJ whole genome shotgun (WGS) entry which is preliminary data.</text>
</comment>
<accession>A0A1G2EDM2</accession>
<sequence>MGHIADRLAGEGEDIEKLEVWNNEDNAKEMRKFSEPIMKACEGDLGVPVFLDKDKNRALCGEVSYEKLKEWINKG</sequence>
<evidence type="ECO:0000313" key="2">
    <source>
        <dbReference type="Proteomes" id="UP000176406"/>
    </source>
</evidence>
<evidence type="ECO:0000313" key="1">
    <source>
        <dbReference type="EMBL" id="OGZ23859.1"/>
    </source>
</evidence>
<dbReference type="EMBL" id="MHMG01000005">
    <property type="protein sequence ID" value="OGZ23859.1"/>
    <property type="molecule type" value="Genomic_DNA"/>
</dbReference>
<organism evidence="1 2">
    <name type="scientific">Candidatus Nealsonbacteria bacterium RIFCSPLOWO2_01_FULL_41_9</name>
    <dbReference type="NCBI Taxonomy" id="1801671"/>
    <lineage>
        <taxon>Bacteria</taxon>
        <taxon>Candidatus Nealsoniibacteriota</taxon>
    </lineage>
</organism>
<protein>
    <recommendedName>
        <fullName evidence="3">Thioredoxin-like fold domain-containing protein</fullName>
    </recommendedName>
</protein>
<dbReference type="Proteomes" id="UP000176406">
    <property type="component" value="Unassembled WGS sequence"/>
</dbReference>
<dbReference type="AlphaFoldDB" id="A0A1G2EDM2"/>